<proteinExistence type="predicted"/>
<keyword evidence="2" id="KW-1185">Reference proteome</keyword>
<gene>
    <name evidence="1" type="ORF">K505DRAFT_241199</name>
</gene>
<organism evidence="1 2">
    <name type="scientific">Melanomma pulvis-pyrius CBS 109.77</name>
    <dbReference type="NCBI Taxonomy" id="1314802"/>
    <lineage>
        <taxon>Eukaryota</taxon>
        <taxon>Fungi</taxon>
        <taxon>Dikarya</taxon>
        <taxon>Ascomycota</taxon>
        <taxon>Pezizomycotina</taxon>
        <taxon>Dothideomycetes</taxon>
        <taxon>Pleosporomycetidae</taxon>
        <taxon>Pleosporales</taxon>
        <taxon>Melanommataceae</taxon>
        <taxon>Melanomma</taxon>
    </lineage>
</organism>
<dbReference type="PANTHER" id="PTHR38111">
    <property type="entry name" value="ZN(2)-C6 FUNGAL-TYPE DOMAIN-CONTAINING PROTEIN-RELATED"/>
    <property type="match status" value="1"/>
</dbReference>
<accession>A0A6A6XEY4</accession>
<evidence type="ECO:0000313" key="2">
    <source>
        <dbReference type="Proteomes" id="UP000799757"/>
    </source>
</evidence>
<sequence length="491" mass="55249">MSHPEPWLVLLANPRLVTTAKDGAAHIQCSGYGKQTFFVNKTLADPSVSAPAVLAKRRLSRLKRPESRSIQDELDGLVELLKASTASPSHFRLEAFHLLQKLYLPQPEVTDDYPSHAAPETWFRAVCELEDPCPVLDYALIAFCTIQVYVTNTGSVSHDEGTERYNTTLGYLSTALNCKGDVGLNCILASIVVLSTCELFFFPTDDGLRVHIQGIADVLRLKPEFTDVSTTIWLRLWSRLRVISVLSQLTGRQQGSMSAAQWADLMPDKSNFDPMDQLMDIVCELPRTLDSATKIFPTEQSGDLEVEVAVTDLWSIMSDIHVWQVRLCAASPTPLYTAVTSKLDNPSDGAHDTKLFPFALEFQSSQTATHLVASWAFQLHIHTVLQRFLEERGENRTVPIQFIDLHNSFGNILREADKLARLLCQSIEYCHRIEMGTFGPQTMVYPQWIMRQFFARYGTEREVKWCNNIRNMSGIGTRCGIKLMVFQGSIK</sequence>
<evidence type="ECO:0000313" key="1">
    <source>
        <dbReference type="EMBL" id="KAF2794871.1"/>
    </source>
</evidence>
<dbReference type="OrthoDB" id="5126878at2759"/>
<evidence type="ECO:0008006" key="3">
    <source>
        <dbReference type="Google" id="ProtNLM"/>
    </source>
</evidence>
<reference evidence="1" key="1">
    <citation type="journal article" date="2020" name="Stud. Mycol.">
        <title>101 Dothideomycetes genomes: a test case for predicting lifestyles and emergence of pathogens.</title>
        <authorList>
            <person name="Haridas S."/>
            <person name="Albert R."/>
            <person name="Binder M."/>
            <person name="Bloem J."/>
            <person name="Labutti K."/>
            <person name="Salamov A."/>
            <person name="Andreopoulos B."/>
            <person name="Baker S."/>
            <person name="Barry K."/>
            <person name="Bills G."/>
            <person name="Bluhm B."/>
            <person name="Cannon C."/>
            <person name="Castanera R."/>
            <person name="Culley D."/>
            <person name="Daum C."/>
            <person name="Ezra D."/>
            <person name="Gonzalez J."/>
            <person name="Henrissat B."/>
            <person name="Kuo A."/>
            <person name="Liang C."/>
            <person name="Lipzen A."/>
            <person name="Lutzoni F."/>
            <person name="Magnuson J."/>
            <person name="Mondo S."/>
            <person name="Nolan M."/>
            <person name="Ohm R."/>
            <person name="Pangilinan J."/>
            <person name="Park H.-J."/>
            <person name="Ramirez L."/>
            <person name="Alfaro M."/>
            <person name="Sun H."/>
            <person name="Tritt A."/>
            <person name="Yoshinaga Y."/>
            <person name="Zwiers L.-H."/>
            <person name="Turgeon B."/>
            <person name="Goodwin S."/>
            <person name="Spatafora J."/>
            <person name="Crous P."/>
            <person name="Grigoriev I."/>
        </authorList>
    </citation>
    <scope>NUCLEOTIDE SEQUENCE</scope>
    <source>
        <strain evidence="1">CBS 109.77</strain>
    </source>
</reference>
<dbReference type="EMBL" id="MU001877">
    <property type="protein sequence ID" value="KAF2794871.1"/>
    <property type="molecule type" value="Genomic_DNA"/>
</dbReference>
<protein>
    <recommendedName>
        <fullName evidence="3">Transcription factor domain-containing protein</fullName>
    </recommendedName>
</protein>
<dbReference type="Proteomes" id="UP000799757">
    <property type="component" value="Unassembled WGS sequence"/>
</dbReference>
<dbReference type="InterPro" id="IPR053178">
    <property type="entry name" value="Osmoadaptation_assoc"/>
</dbReference>
<name>A0A6A6XEY4_9PLEO</name>
<dbReference type="AlphaFoldDB" id="A0A6A6XEY4"/>